<dbReference type="AlphaFoldDB" id="A0A0D6B2U4"/>
<dbReference type="Gene3D" id="1.10.8.60">
    <property type="match status" value="1"/>
</dbReference>
<name>A0A0D6B2U4_RHOSU</name>
<dbReference type="InterPro" id="IPR027417">
    <property type="entry name" value="P-loop_NTPase"/>
</dbReference>
<gene>
    <name evidence="1" type="ORF">NHU_01859</name>
</gene>
<proteinExistence type="predicted"/>
<evidence type="ECO:0000313" key="2">
    <source>
        <dbReference type="Proteomes" id="UP000064912"/>
    </source>
</evidence>
<organism evidence="1 2">
    <name type="scientific">Rhodovulum sulfidophilum</name>
    <name type="common">Rhodobacter sulfidophilus</name>
    <dbReference type="NCBI Taxonomy" id="35806"/>
    <lineage>
        <taxon>Bacteria</taxon>
        <taxon>Pseudomonadati</taxon>
        <taxon>Pseudomonadota</taxon>
        <taxon>Alphaproteobacteria</taxon>
        <taxon>Rhodobacterales</taxon>
        <taxon>Paracoccaceae</taxon>
        <taxon>Rhodovulum</taxon>
    </lineage>
</organism>
<reference evidence="1 2" key="1">
    <citation type="submission" date="2015-02" db="EMBL/GenBank/DDBJ databases">
        <title>Genome sequene of Rhodovulum sulfidophilum DSM 2351.</title>
        <authorList>
            <person name="Nagao N."/>
        </authorList>
    </citation>
    <scope>NUCLEOTIDE SEQUENCE [LARGE SCALE GENOMIC DNA]</scope>
    <source>
        <strain evidence="1 2">DSM 2351</strain>
    </source>
</reference>
<dbReference type="PATRIC" id="fig|35806.4.peg.1915"/>
<dbReference type="EMBL" id="AP014800">
    <property type="protein sequence ID" value="BAQ69014.1"/>
    <property type="molecule type" value="Genomic_DNA"/>
</dbReference>
<dbReference type="PANTHER" id="PTHR30050:SF5">
    <property type="entry name" value="DNAA REGULATORY INACTIVATOR HDA"/>
    <property type="match status" value="1"/>
</dbReference>
<dbReference type="GO" id="GO:0005886">
    <property type="term" value="C:plasma membrane"/>
    <property type="evidence" value="ECO:0007669"/>
    <property type="project" value="TreeGrafter"/>
</dbReference>
<accession>A0A0D6B2U4</accession>
<evidence type="ECO:0000313" key="1">
    <source>
        <dbReference type="EMBL" id="BAQ69014.1"/>
    </source>
</evidence>
<dbReference type="Gene3D" id="3.40.50.300">
    <property type="entry name" value="P-loop containing nucleotide triphosphate hydrolases"/>
    <property type="match status" value="1"/>
</dbReference>
<dbReference type="PANTHER" id="PTHR30050">
    <property type="entry name" value="CHROMOSOMAL REPLICATION INITIATOR PROTEIN DNAA"/>
    <property type="match status" value="1"/>
</dbReference>
<protein>
    <submittedName>
        <fullName evidence="1">Uncharacterized protein</fullName>
    </submittedName>
</protein>
<dbReference type="KEGG" id="rsu:NHU_01859"/>
<dbReference type="GO" id="GO:0006270">
    <property type="term" value="P:DNA replication initiation"/>
    <property type="evidence" value="ECO:0007669"/>
    <property type="project" value="TreeGrafter"/>
</dbReference>
<dbReference type="eggNOG" id="COG0593">
    <property type="taxonomic scope" value="Bacteria"/>
</dbReference>
<sequence>MARQLAFDLPVRPARGRAAFFVAPANALAVQQIEGWQDWPARKLVLIGSEGSGKTHLVHVWADLAAAEVIHARDLPQAELPALAAHGAIAVEDADRIAGRMQAEDALFHLHNLLAAEGGTLLMTARRAPLEWGLKLPDLASRVQAAATAHLAPPDDALLAAVLVKLFADRQIAVGPDLIGYLVGRMERSFSAAAETVAAIDREALASGRKPGLRLAREVLDKDPGRGD</sequence>
<dbReference type="Proteomes" id="UP000064912">
    <property type="component" value="Chromosome"/>
</dbReference>
<dbReference type="GO" id="GO:0003688">
    <property type="term" value="F:DNA replication origin binding"/>
    <property type="evidence" value="ECO:0007669"/>
    <property type="project" value="TreeGrafter"/>
</dbReference>
<dbReference type="SUPFAM" id="SSF52540">
    <property type="entry name" value="P-loop containing nucleoside triphosphate hydrolases"/>
    <property type="match status" value="1"/>
</dbReference>